<dbReference type="SUPFAM" id="SSF54928">
    <property type="entry name" value="RNA-binding domain, RBD"/>
    <property type="match status" value="1"/>
</dbReference>
<proteinExistence type="predicted"/>
<dbReference type="Pfam" id="PF00076">
    <property type="entry name" value="RRM_1"/>
    <property type="match status" value="1"/>
</dbReference>
<dbReference type="PANTHER" id="PTHR48025">
    <property type="entry name" value="OS02G0815200 PROTEIN"/>
    <property type="match status" value="1"/>
</dbReference>
<dbReference type="InterPro" id="IPR035979">
    <property type="entry name" value="RBD_domain_sf"/>
</dbReference>
<evidence type="ECO:0000313" key="4">
    <source>
        <dbReference type="EMBL" id="GMI75113.1"/>
    </source>
</evidence>
<sequence length="222" mass="25330">MASREWVKVGGKRSPAFGSGFSDGEELKNGAWTVFVDNLSKRVSRFALKELFNHHGKVVRVFIPMVNNKAKYKEVTFAFVTMASKPEMERVILRLDKTKVDGFEVRVSQARYPRSMGDLSYNKEKKVRFEPAFTSQKEPGTASVSMNPQTDINNGKTYKEALLSKDRAENVRKDTSLLDFKIPAKEYVWMNYCLAGIIKEQFEIDFVQRALLNDGIDVKVVK</sequence>
<dbReference type="PROSITE" id="PS50102">
    <property type="entry name" value="RRM"/>
    <property type="match status" value="1"/>
</dbReference>
<reference evidence="4" key="1">
    <citation type="submission" date="2023-05" db="EMBL/GenBank/DDBJ databases">
        <title>Genome and transcriptome analyses reveal genes involved in the formation of fine ridges on petal epidermal cells in Hibiscus trionum.</title>
        <authorList>
            <person name="Koshimizu S."/>
            <person name="Masuda S."/>
            <person name="Ishii T."/>
            <person name="Shirasu K."/>
            <person name="Hoshino A."/>
            <person name="Arita M."/>
        </authorList>
    </citation>
    <scope>NUCLEOTIDE SEQUENCE</scope>
    <source>
        <strain evidence="4">Hamamatsu line</strain>
    </source>
</reference>
<keyword evidence="5" id="KW-1185">Reference proteome</keyword>
<evidence type="ECO:0000313" key="5">
    <source>
        <dbReference type="Proteomes" id="UP001165190"/>
    </source>
</evidence>
<keyword evidence="1 2" id="KW-0694">RNA-binding</keyword>
<dbReference type="GO" id="GO:0003729">
    <property type="term" value="F:mRNA binding"/>
    <property type="evidence" value="ECO:0007669"/>
    <property type="project" value="TreeGrafter"/>
</dbReference>
<dbReference type="Gene3D" id="3.30.70.330">
    <property type="match status" value="1"/>
</dbReference>
<evidence type="ECO:0000256" key="2">
    <source>
        <dbReference type="PROSITE-ProRule" id="PRU00176"/>
    </source>
</evidence>
<organism evidence="4 5">
    <name type="scientific">Hibiscus trionum</name>
    <name type="common">Flower of an hour</name>
    <dbReference type="NCBI Taxonomy" id="183268"/>
    <lineage>
        <taxon>Eukaryota</taxon>
        <taxon>Viridiplantae</taxon>
        <taxon>Streptophyta</taxon>
        <taxon>Embryophyta</taxon>
        <taxon>Tracheophyta</taxon>
        <taxon>Spermatophyta</taxon>
        <taxon>Magnoliopsida</taxon>
        <taxon>eudicotyledons</taxon>
        <taxon>Gunneridae</taxon>
        <taxon>Pentapetalae</taxon>
        <taxon>rosids</taxon>
        <taxon>malvids</taxon>
        <taxon>Malvales</taxon>
        <taxon>Malvaceae</taxon>
        <taxon>Malvoideae</taxon>
        <taxon>Hibiscus</taxon>
    </lineage>
</organism>
<protein>
    <recommendedName>
        <fullName evidence="3">RRM domain-containing protein</fullName>
    </recommendedName>
</protein>
<dbReference type="InterPro" id="IPR050502">
    <property type="entry name" value="Euk_RNA-bind_prot"/>
</dbReference>
<dbReference type="SMART" id="SM00360">
    <property type="entry name" value="RRM"/>
    <property type="match status" value="1"/>
</dbReference>
<dbReference type="InterPro" id="IPR012677">
    <property type="entry name" value="Nucleotide-bd_a/b_plait_sf"/>
</dbReference>
<accession>A0A9W7HDX6</accession>
<gene>
    <name evidence="4" type="ORF">HRI_001180600</name>
</gene>
<dbReference type="AlphaFoldDB" id="A0A9W7HDX6"/>
<dbReference type="PANTHER" id="PTHR48025:SF1">
    <property type="entry name" value="RRM DOMAIN-CONTAINING PROTEIN"/>
    <property type="match status" value="1"/>
</dbReference>
<dbReference type="CDD" id="cd00590">
    <property type="entry name" value="RRM_SF"/>
    <property type="match status" value="1"/>
</dbReference>
<evidence type="ECO:0000259" key="3">
    <source>
        <dbReference type="PROSITE" id="PS50102"/>
    </source>
</evidence>
<dbReference type="EMBL" id="BSYR01000011">
    <property type="protein sequence ID" value="GMI75113.1"/>
    <property type="molecule type" value="Genomic_DNA"/>
</dbReference>
<dbReference type="OrthoDB" id="1749483at2759"/>
<dbReference type="Proteomes" id="UP001165190">
    <property type="component" value="Unassembled WGS sequence"/>
</dbReference>
<name>A0A9W7HDX6_HIBTR</name>
<dbReference type="InterPro" id="IPR000504">
    <property type="entry name" value="RRM_dom"/>
</dbReference>
<feature type="domain" description="RRM" evidence="3">
    <location>
        <begin position="32"/>
        <end position="112"/>
    </location>
</feature>
<comment type="caution">
    <text evidence="4">The sequence shown here is derived from an EMBL/GenBank/DDBJ whole genome shotgun (WGS) entry which is preliminary data.</text>
</comment>
<evidence type="ECO:0000256" key="1">
    <source>
        <dbReference type="ARBA" id="ARBA00022884"/>
    </source>
</evidence>